<evidence type="ECO:0000313" key="2">
    <source>
        <dbReference type="EMBL" id="VDM83119.1"/>
    </source>
</evidence>
<keyword evidence="3" id="KW-1185">Reference proteome</keyword>
<dbReference type="AlphaFoldDB" id="A0A3P7JT58"/>
<proteinExistence type="predicted"/>
<name>A0A3P7JT58_STRVU</name>
<evidence type="ECO:0000256" key="1">
    <source>
        <dbReference type="ARBA" id="ARBA00022737"/>
    </source>
</evidence>
<dbReference type="OrthoDB" id="2110130at2759"/>
<accession>A0A3P7JT58</accession>
<organism evidence="2 3">
    <name type="scientific">Strongylus vulgaris</name>
    <name type="common">Blood worm</name>
    <dbReference type="NCBI Taxonomy" id="40348"/>
    <lineage>
        <taxon>Eukaryota</taxon>
        <taxon>Metazoa</taxon>
        <taxon>Ecdysozoa</taxon>
        <taxon>Nematoda</taxon>
        <taxon>Chromadorea</taxon>
        <taxon>Rhabditida</taxon>
        <taxon>Rhabditina</taxon>
        <taxon>Rhabditomorpha</taxon>
        <taxon>Strongyloidea</taxon>
        <taxon>Strongylidae</taxon>
        <taxon>Strongylus</taxon>
    </lineage>
</organism>
<keyword evidence="1" id="KW-0677">Repeat</keyword>
<dbReference type="InterPro" id="IPR027417">
    <property type="entry name" value="P-loop_NTPase"/>
</dbReference>
<gene>
    <name evidence="2" type="ORF">SVUK_LOCUS18117</name>
</gene>
<dbReference type="InterPro" id="IPR050611">
    <property type="entry name" value="ABCF"/>
</dbReference>
<dbReference type="Proteomes" id="UP000270094">
    <property type="component" value="Unassembled WGS sequence"/>
</dbReference>
<reference evidence="2 3" key="1">
    <citation type="submission" date="2018-11" db="EMBL/GenBank/DDBJ databases">
        <authorList>
            <consortium name="Pathogen Informatics"/>
        </authorList>
    </citation>
    <scope>NUCLEOTIDE SEQUENCE [LARGE SCALE GENOMIC DNA]</scope>
</reference>
<dbReference type="Gene3D" id="3.40.50.300">
    <property type="entry name" value="P-loop containing nucleotide triphosphate hydrolases"/>
    <property type="match status" value="1"/>
</dbReference>
<sequence length="133" mass="14510">MARKNLGTVGLAGHAHTVKIKDLSGGQKSRVALAELALGEPDMLILYLLSYEEPICLQDEPTNNLDIESIDALATAIENFGGGVVMVTHDERLVRATECTLWIVEDQNISEIDGDFDTYKKEVLDALGETLSH</sequence>
<protein>
    <submittedName>
        <fullName evidence="2">Uncharacterized protein</fullName>
    </submittedName>
</protein>
<dbReference type="PANTHER" id="PTHR19211">
    <property type="entry name" value="ATP-BINDING TRANSPORT PROTEIN-RELATED"/>
    <property type="match status" value="1"/>
</dbReference>
<dbReference type="PANTHER" id="PTHR19211:SF14">
    <property type="entry name" value="ATP-BINDING CASSETTE SUB-FAMILY F MEMBER 1"/>
    <property type="match status" value="1"/>
</dbReference>
<dbReference type="SUPFAM" id="SSF52540">
    <property type="entry name" value="P-loop containing nucleoside triphosphate hydrolases"/>
    <property type="match status" value="1"/>
</dbReference>
<dbReference type="EMBL" id="UYYB01121198">
    <property type="protein sequence ID" value="VDM83119.1"/>
    <property type="molecule type" value="Genomic_DNA"/>
</dbReference>
<dbReference type="GO" id="GO:0005524">
    <property type="term" value="F:ATP binding"/>
    <property type="evidence" value="ECO:0007669"/>
    <property type="project" value="TreeGrafter"/>
</dbReference>
<evidence type="ECO:0000313" key="3">
    <source>
        <dbReference type="Proteomes" id="UP000270094"/>
    </source>
</evidence>